<accession>A0A4R6BNW3</accession>
<dbReference type="EMBL" id="SCWE01000001">
    <property type="protein sequence ID" value="TDM03412.1"/>
    <property type="molecule type" value="Genomic_DNA"/>
</dbReference>
<evidence type="ECO:0000313" key="2">
    <source>
        <dbReference type="Proteomes" id="UP000295328"/>
    </source>
</evidence>
<proteinExistence type="predicted"/>
<gene>
    <name evidence="1" type="ORF">ERX37_04830</name>
</gene>
<reference evidence="1 2" key="1">
    <citation type="submission" date="2019-01" db="EMBL/GenBank/DDBJ databases">
        <title>Draft genome sequences of the type strains of six Macrococcus species.</title>
        <authorList>
            <person name="Mazhar S."/>
            <person name="Altermann E."/>
            <person name="Hill C."/>
            <person name="Mcauliffe O."/>
        </authorList>
    </citation>
    <scope>NUCLEOTIDE SEQUENCE [LARGE SCALE GENOMIC DNA]</scope>
    <source>
        <strain evidence="1 2">CCM4809</strain>
    </source>
</reference>
<protein>
    <submittedName>
        <fullName evidence="1">Uncharacterized protein</fullName>
    </submittedName>
</protein>
<sequence length="210" mass="24373">MLFNKSKASISNHNEDLNQVFKELCEKRSNRLKQVEAIQRVYKDISILQGSINYKTTQGDYEAVRTLRAKLKAKEQEAIDTENTLEHADDISESEYALFYDLVNYEMLPLKDEHAVLYERLLRDLDAVAETFSELNKVKKGIAKIQSRKESVDSMRLNHNSQPRWNFMLSPEATHTGKDDTPIKVSGVLKEKLEAVDKQQFKVNYESKNW</sequence>
<evidence type="ECO:0000313" key="1">
    <source>
        <dbReference type="EMBL" id="TDM03412.1"/>
    </source>
</evidence>
<dbReference type="Proteomes" id="UP000295328">
    <property type="component" value="Unassembled WGS sequence"/>
</dbReference>
<comment type="caution">
    <text evidence="1">The sequence shown here is derived from an EMBL/GenBank/DDBJ whole genome shotgun (WGS) entry which is preliminary data.</text>
</comment>
<organism evidence="1 2">
    <name type="scientific">Macrococcus hajekii</name>
    <dbReference type="NCBI Taxonomy" id="198482"/>
    <lineage>
        <taxon>Bacteria</taxon>
        <taxon>Bacillati</taxon>
        <taxon>Bacillota</taxon>
        <taxon>Bacilli</taxon>
        <taxon>Bacillales</taxon>
        <taxon>Staphylococcaceae</taxon>
        <taxon>Macrococcus</taxon>
    </lineage>
</organism>
<name>A0A4R6BNW3_9STAP</name>
<keyword evidence="2" id="KW-1185">Reference proteome</keyword>
<dbReference type="AlphaFoldDB" id="A0A4R6BNW3"/>
<dbReference type="RefSeq" id="WP_133429508.1">
    <property type="nucleotide sequence ID" value="NZ_BMCC01000001.1"/>
</dbReference>